<dbReference type="SUPFAM" id="SSF53901">
    <property type="entry name" value="Thiolase-like"/>
    <property type="match status" value="2"/>
</dbReference>
<evidence type="ECO:0000256" key="2">
    <source>
        <dbReference type="ARBA" id="ARBA00022679"/>
    </source>
</evidence>
<reference evidence="4" key="1">
    <citation type="submission" date="2019-02" db="EMBL/GenBank/DDBJ databases">
        <authorList>
            <person name="Li S.-H."/>
        </authorList>
    </citation>
    <scope>NUCLEOTIDE SEQUENCE</scope>
    <source>
        <strain evidence="4">IMCC11814</strain>
    </source>
</reference>
<comment type="similarity">
    <text evidence="1">Belongs to the thiolase-like superfamily. Thiolase family.</text>
</comment>
<comment type="caution">
    <text evidence="4">The sequence shown here is derived from an EMBL/GenBank/DDBJ whole genome shotgun (WGS) entry which is preliminary data.</text>
</comment>
<keyword evidence="3" id="KW-0012">Acyltransferase</keyword>
<keyword evidence="2" id="KW-0808">Transferase</keyword>
<dbReference type="Proteomes" id="UP001143304">
    <property type="component" value="Unassembled WGS sequence"/>
</dbReference>
<dbReference type="PANTHER" id="PTHR18919:SF139">
    <property type="entry name" value="THIOLASE-LIKE PROTEIN TYPE 1 ADDITIONAL C-TERMINAL DOMAIN-CONTAINING PROTEIN"/>
    <property type="match status" value="1"/>
</dbReference>
<evidence type="ECO:0000313" key="4">
    <source>
        <dbReference type="EMBL" id="MCX2977840.1"/>
    </source>
</evidence>
<proteinExistence type="inferred from homology"/>
<dbReference type="Gene3D" id="3.40.47.10">
    <property type="match status" value="1"/>
</dbReference>
<name>A0ABT3T7K5_9GAMM</name>
<dbReference type="InterPro" id="IPR016039">
    <property type="entry name" value="Thiolase-like"/>
</dbReference>
<dbReference type="RefSeq" id="WP_279249548.1">
    <property type="nucleotide sequence ID" value="NZ_SHNO01000001.1"/>
</dbReference>
<keyword evidence="5" id="KW-1185">Reference proteome</keyword>
<accession>A0ABT3T7K5</accession>
<evidence type="ECO:0000313" key="5">
    <source>
        <dbReference type="Proteomes" id="UP001143304"/>
    </source>
</evidence>
<dbReference type="Gene3D" id="2.40.50.840">
    <property type="match status" value="1"/>
</dbReference>
<protein>
    <submittedName>
        <fullName evidence="4">Acetyl-CoA acetyltransferase</fullName>
    </submittedName>
</protein>
<dbReference type="PANTHER" id="PTHR18919">
    <property type="entry name" value="ACETYL-COA C-ACYLTRANSFERASE"/>
    <property type="match status" value="1"/>
</dbReference>
<organism evidence="4 5">
    <name type="scientific">Candidatus Marimicrobium litorale</name>
    <dbReference type="NCBI Taxonomy" id="2518991"/>
    <lineage>
        <taxon>Bacteria</taxon>
        <taxon>Pseudomonadati</taxon>
        <taxon>Pseudomonadota</taxon>
        <taxon>Gammaproteobacteria</taxon>
        <taxon>Cellvibrionales</taxon>
        <taxon>Halieaceae</taxon>
        <taxon>Marimicrobium</taxon>
    </lineage>
</organism>
<evidence type="ECO:0000256" key="3">
    <source>
        <dbReference type="ARBA" id="ARBA00023315"/>
    </source>
</evidence>
<evidence type="ECO:0000256" key="1">
    <source>
        <dbReference type="ARBA" id="ARBA00010982"/>
    </source>
</evidence>
<gene>
    <name evidence="4" type="ORF">EYC82_10795</name>
</gene>
<sequence>MADCAPNTPVLVGVGAVQQKLEDYREAREPVALMEQALRDAAADAGADALLARADEILVPNSLWGYRDPARILADRLGAQSATTLLADFGILQQGLINRACQRILAGEAQVMLVAGGEARYREQCAARAGDEVGMVQEDDDVEPDITLRPGAELMSEVESNAGLGMPVGYYAIMDSALRFKQGLSVDEHRDRMAAQYARFSEIAAANPEGWVGEPFSAEFIRAHSPKNRMLAFPYTKLHNSQWTVDQAAGLILCSAAVADELGIARSQWVFPVVSTESNFMSVIATRGDLGGSEGFRIAGRKAMQLAGVDFNDVRLRELYSCFPFAVRVQREEMSLHDRGDDSVTGGMTFGGGPLNNFVFQATAKIAQLLRDNPGETGLVTTVSGLLTKQACALWSMQPPIAGWAFADVTDEVHAVTPLRELVSDFEGSATVAGYTVLYQGMEPWRAVAVFDLPDGRRTVCFSEDASIITDMMSRECCGSSYRLSKGQLFA</sequence>
<dbReference type="EMBL" id="SHNO01000001">
    <property type="protein sequence ID" value="MCX2977840.1"/>
    <property type="molecule type" value="Genomic_DNA"/>
</dbReference>